<protein>
    <submittedName>
        <fullName evidence="6">Putative HTH-type transcriptional regulator</fullName>
    </submittedName>
</protein>
<feature type="domain" description="HTH tetR-type" evidence="5">
    <location>
        <begin position="20"/>
        <end position="80"/>
    </location>
</feature>
<dbReference type="InterPro" id="IPR001647">
    <property type="entry name" value="HTH_TetR"/>
</dbReference>
<accession>A0A231H1C0</accession>
<dbReference type="InterPro" id="IPR050109">
    <property type="entry name" value="HTH-type_TetR-like_transc_reg"/>
</dbReference>
<evidence type="ECO:0000256" key="2">
    <source>
        <dbReference type="ARBA" id="ARBA00023125"/>
    </source>
</evidence>
<evidence type="ECO:0000313" key="6">
    <source>
        <dbReference type="EMBL" id="OXR42664.1"/>
    </source>
</evidence>
<dbReference type="PROSITE" id="PS01081">
    <property type="entry name" value="HTH_TETR_1"/>
    <property type="match status" value="1"/>
</dbReference>
<dbReference type="InterPro" id="IPR023772">
    <property type="entry name" value="DNA-bd_HTH_TetR-type_CS"/>
</dbReference>
<dbReference type="RefSeq" id="WP_094026958.1">
    <property type="nucleotide sequence ID" value="NZ_NGAF01000013.1"/>
</dbReference>
<feature type="DNA-binding region" description="H-T-H motif" evidence="4">
    <location>
        <begin position="43"/>
        <end position="62"/>
    </location>
</feature>
<comment type="caution">
    <text evidence="6">The sequence shown here is derived from an EMBL/GenBank/DDBJ whole genome shotgun (WGS) entry which is preliminary data.</text>
</comment>
<dbReference type="Proteomes" id="UP000215506">
    <property type="component" value="Unassembled WGS sequence"/>
</dbReference>
<evidence type="ECO:0000256" key="4">
    <source>
        <dbReference type="PROSITE-ProRule" id="PRU00335"/>
    </source>
</evidence>
<dbReference type="SUPFAM" id="SSF46689">
    <property type="entry name" value="Homeodomain-like"/>
    <property type="match status" value="1"/>
</dbReference>
<dbReference type="Gene3D" id="1.10.357.10">
    <property type="entry name" value="Tetracycline Repressor, domain 2"/>
    <property type="match status" value="1"/>
</dbReference>
<organism evidence="6 7">
    <name type="scientific">Nocardia cerradoensis</name>
    <dbReference type="NCBI Taxonomy" id="85688"/>
    <lineage>
        <taxon>Bacteria</taxon>
        <taxon>Bacillati</taxon>
        <taxon>Actinomycetota</taxon>
        <taxon>Actinomycetes</taxon>
        <taxon>Mycobacteriales</taxon>
        <taxon>Nocardiaceae</taxon>
        <taxon>Nocardia</taxon>
    </lineage>
</organism>
<evidence type="ECO:0000259" key="5">
    <source>
        <dbReference type="PROSITE" id="PS50977"/>
    </source>
</evidence>
<dbReference type="GO" id="GO:0003700">
    <property type="term" value="F:DNA-binding transcription factor activity"/>
    <property type="evidence" value="ECO:0007669"/>
    <property type="project" value="TreeGrafter"/>
</dbReference>
<sequence>MVEAAIKPRPPRRSLAGRSAETVDRLLDAGLDVLREQGYDQLSMREVCRRAGLTHATAYGYFSAKQHLVAEAYWRRIRTWCARPVTGSTPSQRLATVFTEMGELMSQEPELSLAASAAILSHDPDVSALRTRIGAALSDRVRTALGDICTDELLDALNIAVSGAMIQAGMGYYSYREMAVRLTSVSCLLLAAGDH</sequence>
<dbReference type="AlphaFoldDB" id="A0A231H1C0"/>
<keyword evidence="2 4" id="KW-0238">DNA-binding</keyword>
<dbReference type="PROSITE" id="PS50977">
    <property type="entry name" value="HTH_TETR_2"/>
    <property type="match status" value="1"/>
</dbReference>
<gene>
    <name evidence="6" type="ORF">B7C42_05442</name>
</gene>
<dbReference type="PRINTS" id="PR00455">
    <property type="entry name" value="HTHTETR"/>
</dbReference>
<dbReference type="InterPro" id="IPR009057">
    <property type="entry name" value="Homeodomain-like_sf"/>
</dbReference>
<name>A0A231H1C0_9NOCA</name>
<reference evidence="6 7" key="1">
    <citation type="submission" date="2017-07" db="EMBL/GenBank/DDBJ databases">
        <title>First draft Genome Sequence of Nocardia cerradoensis isolated from human infection.</title>
        <authorList>
            <person name="Carrasco G."/>
        </authorList>
    </citation>
    <scope>NUCLEOTIDE SEQUENCE [LARGE SCALE GENOMIC DNA]</scope>
    <source>
        <strain evidence="6 7">CNM20130759</strain>
    </source>
</reference>
<keyword evidence="3" id="KW-0804">Transcription</keyword>
<evidence type="ECO:0000256" key="3">
    <source>
        <dbReference type="ARBA" id="ARBA00023163"/>
    </source>
</evidence>
<dbReference type="EMBL" id="NGAF01000013">
    <property type="protein sequence ID" value="OXR42664.1"/>
    <property type="molecule type" value="Genomic_DNA"/>
</dbReference>
<evidence type="ECO:0000256" key="1">
    <source>
        <dbReference type="ARBA" id="ARBA00023015"/>
    </source>
</evidence>
<proteinExistence type="predicted"/>
<dbReference type="PANTHER" id="PTHR30055:SF234">
    <property type="entry name" value="HTH-TYPE TRANSCRIPTIONAL REGULATOR BETI"/>
    <property type="match status" value="1"/>
</dbReference>
<keyword evidence="7" id="KW-1185">Reference proteome</keyword>
<dbReference type="GO" id="GO:0000976">
    <property type="term" value="F:transcription cis-regulatory region binding"/>
    <property type="evidence" value="ECO:0007669"/>
    <property type="project" value="TreeGrafter"/>
</dbReference>
<evidence type="ECO:0000313" key="7">
    <source>
        <dbReference type="Proteomes" id="UP000215506"/>
    </source>
</evidence>
<dbReference type="Pfam" id="PF00440">
    <property type="entry name" value="TetR_N"/>
    <property type="match status" value="1"/>
</dbReference>
<dbReference type="PANTHER" id="PTHR30055">
    <property type="entry name" value="HTH-TYPE TRANSCRIPTIONAL REGULATOR RUTR"/>
    <property type="match status" value="1"/>
</dbReference>
<keyword evidence="1" id="KW-0805">Transcription regulation</keyword>